<name>A0ABP1RK21_9HEXA</name>
<proteinExistence type="predicted"/>
<organism evidence="1 2">
    <name type="scientific">Orchesella dallaii</name>
    <dbReference type="NCBI Taxonomy" id="48710"/>
    <lineage>
        <taxon>Eukaryota</taxon>
        <taxon>Metazoa</taxon>
        <taxon>Ecdysozoa</taxon>
        <taxon>Arthropoda</taxon>
        <taxon>Hexapoda</taxon>
        <taxon>Collembola</taxon>
        <taxon>Entomobryomorpha</taxon>
        <taxon>Entomobryoidea</taxon>
        <taxon>Orchesellidae</taxon>
        <taxon>Orchesellinae</taxon>
        <taxon>Orchesella</taxon>
    </lineage>
</organism>
<comment type="caution">
    <text evidence="1">The sequence shown here is derived from an EMBL/GenBank/DDBJ whole genome shotgun (WGS) entry which is preliminary data.</text>
</comment>
<accession>A0ABP1RK21</accession>
<protein>
    <submittedName>
        <fullName evidence="1">Uncharacterized protein</fullName>
    </submittedName>
</protein>
<dbReference type="Proteomes" id="UP001642540">
    <property type="component" value="Unassembled WGS sequence"/>
</dbReference>
<evidence type="ECO:0000313" key="2">
    <source>
        <dbReference type="Proteomes" id="UP001642540"/>
    </source>
</evidence>
<evidence type="ECO:0000313" key="1">
    <source>
        <dbReference type="EMBL" id="CAL8129375.1"/>
    </source>
</evidence>
<gene>
    <name evidence="1" type="ORF">ODALV1_LOCUS23130</name>
</gene>
<reference evidence="1 2" key="1">
    <citation type="submission" date="2024-08" db="EMBL/GenBank/DDBJ databases">
        <authorList>
            <person name="Cucini C."/>
            <person name="Frati F."/>
        </authorList>
    </citation>
    <scope>NUCLEOTIDE SEQUENCE [LARGE SCALE GENOMIC DNA]</scope>
</reference>
<dbReference type="EMBL" id="CAXLJM020000076">
    <property type="protein sequence ID" value="CAL8129375.1"/>
    <property type="molecule type" value="Genomic_DNA"/>
</dbReference>
<sequence>MFNFALKMEYGGGGEGIAKISNADYRNNFIIPEARPEYPESVITGSSTNWDFPVFEFIYTCNDTFQTERRLFIHLA</sequence>
<keyword evidence="2" id="KW-1185">Reference proteome</keyword>